<keyword evidence="9" id="KW-0131">Cell cycle</keyword>
<dbReference type="InterPro" id="IPR008881">
    <property type="entry name" value="Trigger_fac_ribosome-bd_bac"/>
</dbReference>
<dbReference type="Gene3D" id="1.10.3120.10">
    <property type="entry name" value="Trigger factor, C-terminal domain"/>
    <property type="match status" value="1"/>
</dbReference>
<comment type="function">
    <text evidence="9">Involved in protein export. Acts as a chaperone by maintaining the newly synthesized protein in an open conformation. Functions as a peptidyl-prolyl cis-trans isomerase.</text>
</comment>
<keyword evidence="14" id="KW-1185">Reference proteome</keyword>
<comment type="subcellular location">
    <subcellularLocation>
        <location evidence="9">Cytoplasm</location>
    </subcellularLocation>
    <text evidence="9">About half TF is bound to the ribosome near the polypeptide exit tunnel while the other half is free in the cytoplasm.</text>
</comment>
<feature type="domain" description="Trigger factor C-terminal" evidence="12">
    <location>
        <begin position="308"/>
        <end position="461"/>
    </location>
</feature>
<dbReference type="InterPro" id="IPR027304">
    <property type="entry name" value="Trigger_fact/SurA_dom_sf"/>
</dbReference>
<evidence type="ECO:0000256" key="6">
    <source>
        <dbReference type="ARBA" id="ARBA00023186"/>
    </source>
</evidence>
<dbReference type="Gene3D" id="3.30.70.1050">
    <property type="entry name" value="Trigger factor ribosome-binding domain"/>
    <property type="match status" value="1"/>
</dbReference>
<sequence length="514" mass="57477">MADEETPKTETAIDTGFVDATAGLAQADDEGAIKLQQTVEIRDVGPCKKHVKVTVDRGEIDKQFDRRFTELVFSDQPQVRGFRPGKAPRKMIEKQYYESVAEELKSQVLMASLEQLAEEQTIAPLSPPDFDPTVLSIPKEGPFVYEFDIEVRPEFELPDYKGMKIRRPVHAFGPVEVEAEKKRLLEPYGQLVPKEPPVADMFDTITADVTISFQGKEINKLEEVRVKVEPQLALSDGVAEDFGEKMKGATPGDVRVGDITLSQETTVERLRGQKVQATFTIKDVKTTRPPEVTQEFLEDTFSVSTPESFTELVQAVLERRLEYTQRQSARQQVLETIAAAAAWELPQDMLRKQARKTLARRMMEMKNAGMSDEQIKGRRRILEQDVLKNTEAALKEHFVLQKVAEVEKIEIEEDDIDAEIDRIAEQSGESFRKVKARLEKEDLLEAVAADLLERKALDLIIAHATYEDYELKAGEQQGEVATVSQNVLPESSEAPEAPAAPSEAPAAPPEGAAS</sequence>
<evidence type="ECO:0000256" key="5">
    <source>
        <dbReference type="ARBA" id="ARBA00023110"/>
    </source>
</evidence>
<dbReference type="InterPro" id="IPR036611">
    <property type="entry name" value="Trigger_fac_ribosome-bd_sf"/>
</dbReference>
<keyword evidence="7 9" id="KW-0413">Isomerase</keyword>
<dbReference type="Gene3D" id="3.10.50.40">
    <property type="match status" value="1"/>
</dbReference>
<dbReference type="EC" id="5.2.1.8" evidence="3 9"/>
<dbReference type="RefSeq" id="WP_171471307.1">
    <property type="nucleotide sequence ID" value="NZ_CP053452.2"/>
</dbReference>
<evidence type="ECO:0000256" key="9">
    <source>
        <dbReference type="HAMAP-Rule" id="MF_00303"/>
    </source>
</evidence>
<dbReference type="InterPro" id="IPR046357">
    <property type="entry name" value="PPIase_dom_sf"/>
</dbReference>
<evidence type="ECO:0000259" key="11">
    <source>
        <dbReference type="Pfam" id="PF05697"/>
    </source>
</evidence>
<reference evidence="14" key="1">
    <citation type="submission" date="2020-05" db="EMBL/GenBank/DDBJ databases">
        <title>Frigoriglobus tundricola gen. nov., sp. nov., a psychrotolerant cellulolytic planctomycete of the family Gemmataceae with two divergent copies of 16S rRNA gene.</title>
        <authorList>
            <person name="Kulichevskaya I.S."/>
            <person name="Ivanova A.A."/>
            <person name="Naumoff D.G."/>
            <person name="Beletsky A.V."/>
            <person name="Rijpstra W.I.C."/>
            <person name="Sinninghe Damste J.S."/>
            <person name="Mardanov A.V."/>
            <person name="Ravin N.V."/>
            <person name="Dedysh S.N."/>
        </authorList>
    </citation>
    <scope>NUCLEOTIDE SEQUENCE [LARGE SCALE GENOMIC DNA]</scope>
    <source>
        <strain evidence="14">PL17</strain>
    </source>
</reference>
<dbReference type="GO" id="GO:0043022">
    <property type="term" value="F:ribosome binding"/>
    <property type="evidence" value="ECO:0007669"/>
    <property type="project" value="TreeGrafter"/>
</dbReference>
<evidence type="ECO:0000313" key="14">
    <source>
        <dbReference type="Proteomes" id="UP000503447"/>
    </source>
</evidence>
<accession>A0A6M5YNI8</accession>
<dbReference type="PANTHER" id="PTHR30560:SF3">
    <property type="entry name" value="TRIGGER FACTOR-LIKE PROTEIN TIG, CHLOROPLASTIC"/>
    <property type="match status" value="1"/>
</dbReference>
<comment type="domain">
    <text evidence="9">Consists of 3 domains; the N-terminus binds the ribosome, the middle domain has PPIase activity, while the C-terminus has intrinsic chaperone activity on its own.</text>
</comment>
<dbReference type="SUPFAM" id="SSF109998">
    <property type="entry name" value="Triger factor/SurA peptide-binding domain-like"/>
    <property type="match status" value="1"/>
</dbReference>
<evidence type="ECO:0000256" key="8">
    <source>
        <dbReference type="ARBA" id="ARBA00029986"/>
    </source>
</evidence>
<dbReference type="Pfam" id="PF05698">
    <property type="entry name" value="Trigger_C"/>
    <property type="match status" value="1"/>
</dbReference>
<evidence type="ECO:0000259" key="12">
    <source>
        <dbReference type="Pfam" id="PF05698"/>
    </source>
</evidence>
<dbReference type="GO" id="GO:0005737">
    <property type="term" value="C:cytoplasm"/>
    <property type="evidence" value="ECO:0007669"/>
    <property type="project" value="UniProtKB-SubCell"/>
</dbReference>
<dbReference type="EMBL" id="CP053452">
    <property type="protein sequence ID" value="QJW95545.1"/>
    <property type="molecule type" value="Genomic_DNA"/>
</dbReference>
<dbReference type="PANTHER" id="PTHR30560">
    <property type="entry name" value="TRIGGER FACTOR CHAPERONE AND PEPTIDYL-PROLYL CIS/TRANS ISOMERASE"/>
    <property type="match status" value="1"/>
</dbReference>
<evidence type="ECO:0000256" key="4">
    <source>
        <dbReference type="ARBA" id="ARBA00016902"/>
    </source>
</evidence>
<evidence type="ECO:0000256" key="7">
    <source>
        <dbReference type="ARBA" id="ARBA00023235"/>
    </source>
</evidence>
<dbReference type="SUPFAM" id="SSF102735">
    <property type="entry name" value="Trigger factor ribosome-binding domain"/>
    <property type="match status" value="1"/>
</dbReference>
<name>A0A6M5YNI8_9BACT</name>
<feature type="compositionally biased region" description="Low complexity" evidence="10">
    <location>
        <begin position="489"/>
        <end position="514"/>
    </location>
</feature>
<dbReference type="HAMAP" id="MF_00303">
    <property type="entry name" value="Trigger_factor_Tig"/>
    <property type="match status" value="1"/>
</dbReference>
<dbReference type="AlphaFoldDB" id="A0A6M5YNI8"/>
<evidence type="ECO:0000256" key="10">
    <source>
        <dbReference type="SAM" id="MobiDB-lite"/>
    </source>
</evidence>
<keyword evidence="9" id="KW-0963">Cytoplasm</keyword>
<evidence type="ECO:0000256" key="1">
    <source>
        <dbReference type="ARBA" id="ARBA00000971"/>
    </source>
</evidence>
<dbReference type="InterPro" id="IPR005215">
    <property type="entry name" value="Trig_fac"/>
</dbReference>
<dbReference type="NCBIfam" id="TIGR00115">
    <property type="entry name" value="tig"/>
    <property type="match status" value="1"/>
</dbReference>
<dbReference type="GO" id="GO:0051301">
    <property type="term" value="P:cell division"/>
    <property type="evidence" value="ECO:0007669"/>
    <property type="project" value="UniProtKB-KW"/>
</dbReference>
<dbReference type="GO" id="GO:0003755">
    <property type="term" value="F:peptidyl-prolyl cis-trans isomerase activity"/>
    <property type="evidence" value="ECO:0007669"/>
    <property type="project" value="UniProtKB-UniRule"/>
</dbReference>
<comment type="catalytic activity">
    <reaction evidence="1 9">
        <text>[protein]-peptidylproline (omega=180) = [protein]-peptidylproline (omega=0)</text>
        <dbReference type="Rhea" id="RHEA:16237"/>
        <dbReference type="Rhea" id="RHEA-COMP:10747"/>
        <dbReference type="Rhea" id="RHEA-COMP:10748"/>
        <dbReference type="ChEBI" id="CHEBI:83833"/>
        <dbReference type="ChEBI" id="CHEBI:83834"/>
        <dbReference type="EC" id="5.2.1.8"/>
    </reaction>
</comment>
<evidence type="ECO:0000313" key="13">
    <source>
        <dbReference type="EMBL" id="QJW95545.1"/>
    </source>
</evidence>
<proteinExistence type="inferred from homology"/>
<dbReference type="GO" id="GO:0044183">
    <property type="term" value="F:protein folding chaperone"/>
    <property type="evidence" value="ECO:0007669"/>
    <property type="project" value="TreeGrafter"/>
</dbReference>
<organism evidence="13 14">
    <name type="scientific">Frigoriglobus tundricola</name>
    <dbReference type="NCBI Taxonomy" id="2774151"/>
    <lineage>
        <taxon>Bacteria</taxon>
        <taxon>Pseudomonadati</taxon>
        <taxon>Planctomycetota</taxon>
        <taxon>Planctomycetia</taxon>
        <taxon>Gemmatales</taxon>
        <taxon>Gemmataceae</taxon>
        <taxon>Frigoriglobus</taxon>
    </lineage>
</organism>
<dbReference type="GO" id="GO:0043335">
    <property type="term" value="P:protein unfolding"/>
    <property type="evidence" value="ECO:0007669"/>
    <property type="project" value="TreeGrafter"/>
</dbReference>
<dbReference type="InterPro" id="IPR008880">
    <property type="entry name" value="Trigger_fac_C"/>
</dbReference>
<dbReference type="GO" id="GO:0051083">
    <property type="term" value="P:'de novo' cotranslational protein folding"/>
    <property type="evidence" value="ECO:0007669"/>
    <property type="project" value="TreeGrafter"/>
</dbReference>
<dbReference type="InterPro" id="IPR037041">
    <property type="entry name" value="Trigger_fac_C_sf"/>
</dbReference>
<evidence type="ECO:0000256" key="3">
    <source>
        <dbReference type="ARBA" id="ARBA00013194"/>
    </source>
</evidence>
<protein>
    <recommendedName>
        <fullName evidence="4 9">Trigger factor</fullName>
        <shortName evidence="9">TF</shortName>
        <ecNumber evidence="3 9">5.2.1.8</ecNumber>
    </recommendedName>
    <alternativeName>
        <fullName evidence="8 9">PPIase</fullName>
    </alternativeName>
</protein>
<dbReference type="GO" id="GO:0015031">
    <property type="term" value="P:protein transport"/>
    <property type="evidence" value="ECO:0007669"/>
    <property type="project" value="UniProtKB-UniRule"/>
</dbReference>
<comment type="similarity">
    <text evidence="2 9">Belongs to the FKBP-type PPIase family. Tig subfamily.</text>
</comment>
<evidence type="ECO:0000256" key="2">
    <source>
        <dbReference type="ARBA" id="ARBA00005464"/>
    </source>
</evidence>
<keyword evidence="5 9" id="KW-0697">Rotamase</keyword>
<dbReference type="Proteomes" id="UP000503447">
    <property type="component" value="Chromosome"/>
</dbReference>
<dbReference type="KEGG" id="ftj:FTUN_3095"/>
<keyword evidence="9 13" id="KW-0132">Cell division</keyword>
<gene>
    <name evidence="9" type="primary">tig</name>
    <name evidence="13" type="ORF">FTUN_3095</name>
</gene>
<feature type="domain" description="Trigger factor ribosome-binding bacterial" evidence="11">
    <location>
        <begin position="39"/>
        <end position="183"/>
    </location>
</feature>
<dbReference type="Pfam" id="PF05697">
    <property type="entry name" value="Trigger_N"/>
    <property type="match status" value="1"/>
</dbReference>
<keyword evidence="6 9" id="KW-0143">Chaperone</keyword>
<feature type="region of interest" description="Disordered" evidence="10">
    <location>
        <begin position="480"/>
        <end position="514"/>
    </location>
</feature>